<dbReference type="InterPro" id="IPR051621">
    <property type="entry name" value="T2SS_protein_J"/>
</dbReference>
<dbReference type="AlphaFoldDB" id="A0A418YKW5"/>
<name>A0A418YKW5_9GAMM</name>
<dbReference type="InterPro" id="IPR010055">
    <property type="entry name" value="T2SS_protein-GspJ"/>
</dbReference>
<dbReference type="Pfam" id="PF11612">
    <property type="entry name" value="T2SSJ"/>
    <property type="match status" value="1"/>
</dbReference>
<evidence type="ECO:0000256" key="1">
    <source>
        <dbReference type="ARBA" id="ARBA00004377"/>
    </source>
</evidence>
<accession>A0A418YKW5</accession>
<keyword evidence="5" id="KW-0488">Methylation</keyword>
<evidence type="ECO:0000256" key="7">
    <source>
        <dbReference type="ARBA" id="ARBA00022692"/>
    </source>
</evidence>
<dbReference type="PANTHER" id="PTHR39583">
    <property type="entry name" value="TYPE II SECRETION SYSTEM PROTEIN J-RELATED"/>
    <property type="match status" value="1"/>
</dbReference>
<evidence type="ECO:0000313" key="13">
    <source>
        <dbReference type="Proteomes" id="UP000283255"/>
    </source>
</evidence>
<feature type="compositionally biased region" description="Gly residues" evidence="10">
    <location>
        <begin position="237"/>
        <end position="249"/>
    </location>
</feature>
<dbReference type="InterPro" id="IPR045584">
    <property type="entry name" value="Pilin-like"/>
</dbReference>
<keyword evidence="7 11" id="KW-0812">Transmembrane</keyword>
<keyword evidence="9 11" id="KW-0472">Membrane</keyword>
<dbReference type="Pfam" id="PF07963">
    <property type="entry name" value="N_methyl"/>
    <property type="match status" value="1"/>
</dbReference>
<evidence type="ECO:0000313" key="12">
    <source>
        <dbReference type="EMBL" id="RJG51616.1"/>
    </source>
</evidence>
<reference evidence="12 13" key="2">
    <citation type="submission" date="2019-01" db="EMBL/GenBank/DDBJ databases">
        <title>Motilimonas pumilus sp. nov., isolated from the gut of sea cucumber (Apostichopus japonicus).</title>
        <authorList>
            <person name="Wang F.-Q."/>
            <person name="Ren L.-H."/>
            <person name="Lin Y.-W."/>
            <person name="Sun G.-H."/>
            <person name="Du Z.-J."/>
            <person name="Zhao J.-X."/>
            <person name="Liu X.-J."/>
            <person name="Liu L.-J."/>
        </authorList>
    </citation>
    <scope>NUCLEOTIDE SEQUENCE [LARGE SCALE GENOMIC DNA]</scope>
    <source>
        <strain evidence="12 13">PLHSC7-2</strain>
    </source>
</reference>
<feature type="region of interest" description="Disordered" evidence="10">
    <location>
        <begin position="203"/>
        <end position="249"/>
    </location>
</feature>
<comment type="similarity">
    <text evidence="2">Belongs to the GSP J family.</text>
</comment>
<evidence type="ECO:0000256" key="10">
    <source>
        <dbReference type="SAM" id="MobiDB-lite"/>
    </source>
</evidence>
<dbReference type="SUPFAM" id="SSF54523">
    <property type="entry name" value="Pili subunits"/>
    <property type="match status" value="2"/>
</dbReference>
<comment type="caution">
    <text evidence="12">The sequence shown here is derived from an EMBL/GenBank/DDBJ whole genome shotgun (WGS) entry which is preliminary data.</text>
</comment>
<dbReference type="PROSITE" id="PS00409">
    <property type="entry name" value="PROKAR_NTER_METHYL"/>
    <property type="match status" value="1"/>
</dbReference>
<evidence type="ECO:0000256" key="11">
    <source>
        <dbReference type="SAM" id="Phobius"/>
    </source>
</evidence>
<dbReference type="EMBL" id="QZCH01000001">
    <property type="protein sequence ID" value="RJG51616.1"/>
    <property type="molecule type" value="Genomic_DNA"/>
</dbReference>
<evidence type="ECO:0000256" key="4">
    <source>
        <dbReference type="ARBA" id="ARBA00022475"/>
    </source>
</evidence>
<feature type="transmembrane region" description="Helical" evidence="11">
    <location>
        <begin position="12"/>
        <end position="33"/>
    </location>
</feature>
<dbReference type="GO" id="GO:0015628">
    <property type="term" value="P:protein secretion by the type II secretion system"/>
    <property type="evidence" value="ECO:0007669"/>
    <property type="project" value="InterPro"/>
</dbReference>
<dbReference type="GO" id="GO:0005886">
    <property type="term" value="C:plasma membrane"/>
    <property type="evidence" value="ECO:0007669"/>
    <property type="project" value="UniProtKB-SubCell"/>
</dbReference>
<reference evidence="12 13" key="1">
    <citation type="submission" date="2018-09" db="EMBL/GenBank/DDBJ databases">
        <authorList>
            <person name="Wang F."/>
        </authorList>
    </citation>
    <scope>NUCLEOTIDE SEQUENCE [LARGE SCALE GENOMIC DNA]</scope>
    <source>
        <strain evidence="12 13">PLHSC7-2</strain>
    </source>
</reference>
<evidence type="ECO:0000256" key="3">
    <source>
        <dbReference type="ARBA" id="ARBA00021539"/>
    </source>
</evidence>
<keyword evidence="8 11" id="KW-1133">Transmembrane helix</keyword>
<keyword evidence="4" id="KW-1003">Cell membrane</keyword>
<keyword evidence="6" id="KW-0997">Cell inner membrane</keyword>
<sequence length="249" mass="27606">MLPVKPAKGFTLLEIMIAIAVFSVLSMAAYQVLQGVMRSDELSRNHSDDIKQLQRAMLIIEKDMTQMVARTIRNGGGPGESVIRAGKYIAESESDGIDFVRLGWSNPKGQLPRSNLLRVAYRVREDKLERLYFLYPDSISGQEPESQVLIEGVNSLKLRYWKSSWQETWTEKDTLPAGVAFELELEKYGKISRLFLTPVGSIVKEKPQVPDDPSRVEDPDEENGGSENNDGNDSSGGNNGTGGGSLGRR</sequence>
<dbReference type="PANTHER" id="PTHR39583:SF2">
    <property type="entry name" value="TYPE II SECRETION SYSTEM PROTEIN J"/>
    <property type="match status" value="1"/>
</dbReference>
<evidence type="ECO:0000256" key="5">
    <source>
        <dbReference type="ARBA" id="ARBA00022481"/>
    </source>
</evidence>
<dbReference type="InterPro" id="IPR012902">
    <property type="entry name" value="N_methyl_site"/>
</dbReference>
<organism evidence="12 13">
    <name type="scientific">Motilimonas pumila</name>
    <dbReference type="NCBI Taxonomy" id="2303987"/>
    <lineage>
        <taxon>Bacteria</taxon>
        <taxon>Pseudomonadati</taxon>
        <taxon>Pseudomonadota</taxon>
        <taxon>Gammaproteobacteria</taxon>
        <taxon>Alteromonadales</taxon>
        <taxon>Alteromonadales genera incertae sedis</taxon>
        <taxon>Motilimonas</taxon>
    </lineage>
</organism>
<dbReference type="OrthoDB" id="9794345at2"/>
<dbReference type="RefSeq" id="WP_119909140.1">
    <property type="nucleotide sequence ID" value="NZ_QZCH01000001.1"/>
</dbReference>
<evidence type="ECO:0000256" key="8">
    <source>
        <dbReference type="ARBA" id="ARBA00022989"/>
    </source>
</evidence>
<gene>
    <name evidence="12" type="primary">gspJ</name>
    <name evidence="12" type="ORF">D1Z90_02490</name>
</gene>
<dbReference type="GO" id="GO:0015627">
    <property type="term" value="C:type II protein secretion system complex"/>
    <property type="evidence" value="ECO:0007669"/>
    <property type="project" value="InterPro"/>
</dbReference>
<comment type="subcellular location">
    <subcellularLocation>
        <location evidence="1">Cell inner membrane</location>
        <topology evidence="1">Single-pass membrane protein</topology>
    </subcellularLocation>
</comment>
<dbReference type="NCBIfam" id="TIGR01711">
    <property type="entry name" value="gspJ"/>
    <property type="match status" value="1"/>
</dbReference>
<evidence type="ECO:0000256" key="9">
    <source>
        <dbReference type="ARBA" id="ARBA00023136"/>
    </source>
</evidence>
<evidence type="ECO:0000256" key="6">
    <source>
        <dbReference type="ARBA" id="ARBA00022519"/>
    </source>
</evidence>
<dbReference type="Gene3D" id="3.10.610.10">
    <property type="entry name" value="GSPII I/J protein-like"/>
    <property type="match status" value="1"/>
</dbReference>
<proteinExistence type="inferred from homology"/>
<dbReference type="Gene3D" id="2.10.70.20">
    <property type="entry name" value="gspk-gspi-gspj complex like domains"/>
    <property type="match status" value="1"/>
</dbReference>
<dbReference type="NCBIfam" id="TIGR02532">
    <property type="entry name" value="IV_pilin_GFxxxE"/>
    <property type="match status" value="1"/>
</dbReference>
<feature type="compositionally biased region" description="Low complexity" evidence="10">
    <location>
        <begin position="225"/>
        <end position="236"/>
    </location>
</feature>
<protein>
    <recommendedName>
        <fullName evidence="3">Type II secretion system protein J</fullName>
    </recommendedName>
</protein>
<keyword evidence="13" id="KW-1185">Reference proteome</keyword>
<evidence type="ECO:0000256" key="2">
    <source>
        <dbReference type="ARBA" id="ARBA00011084"/>
    </source>
</evidence>
<dbReference type="Proteomes" id="UP000283255">
    <property type="component" value="Unassembled WGS sequence"/>
</dbReference>
<feature type="compositionally biased region" description="Basic and acidic residues" evidence="10">
    <location>
        <begin position="203"/>
        <end position="217"/>
    </location>
</feature>